<evidence type="ECO:0000313" key="2">
    <source>
        <dbReference type="EMBL" id="EMD30783.1"/>
    </source>
</evidence>
<evidence type="ECO:0000256" key="1">
    <source>
        <dbReference type="SAM" id="Phobius"/>
    </source>
</evidence>
<protein>
    <submittedName>
        <fullName evidence="2">Uncharacterized protein</fullName>
    </submittedName>
</protein>
<dbReference type="HOGENOM" id="CLU_558959_0_0_1"/>
<dbReference type="EMBL" id="KB445846">
    <property type="protein sequence ID" value="EMD30783.1"/>
    <property type="molecule type" value="Genomic_DNA"/>
</dbReference>
<organism evidence="2 3">
    <name type="scientific">Ceriporiopsis subvermispora (strain B)</name>
    <name type="common">White-rot fungus</name>
    <name type="synonym">Gelatoporia subvermispora</name>
    <dbReference type="NCBI Taxonomy" id="914234"/>
    <lineage>
        <taxon>Eukaryota</taxon>
        <taxon>Fungi</taxon>
        <taxon>Dikarya</taxon>
        <taxon>Basidiomycota</taxon>
        <taxon>Agaricomycotina</taxon>
        <taxon>Agaricomycetes</taxon>
        <taxon>Polyporales</taxon>
        <taxon>Gelatoporiaceae</taxon>
        <taxon>Gelatoporia</taxon>
    </lineage>
</organism>
<keyword evidence="1" id="KW-0472">Membrane</keyword>
<name>M2Q1T9_CERS8</name>
<gene>
    <name evidence="2" type="ORF">CERSUDRAFT_78621</name>
</gene>
<accession>M2Q1T9</accession>
<evidence type="ECO:0000313" key="3">
    <source>
        <dbReference type="Proteomes" id="UP000016930"/>
    </source>
</evidence>
<keyword evidence="1" id="KW-1133">Transmembrane helix</keyword>
<proteinExistence type="predicted"/>
<dbReference type="AlphaFoldDB" id="M2Q1T9"/>
<keyword evidence="1" id="KW-0812">Transmembrane</keyword>
<sequence>MSEVNIVLDKPAMRVVVPGDVVACQIGVHTKVVPNGVTRLLRDVAKGNVDMIDVVGVQTDKGIQQWEAECLDPTRNKQGDDRRRPLGLVGDVAVADWECDILVERAGDDGRSRPNGGGSGLLLPTVLMCRSPSNAKLAYTPIADQTSGTPIPIVKARRCDGHKRRNQTQITHNGAYVRVIAAPQNGQTLRHARKGDSRLLLVITKRREKEKKHSPQAYAVYSLPPRTLCSISRQLKSFVLPVNRRTSLRRACPAVGAIHEFDNVGYVGIVKSSGCVRGLARVESAEDVESVESVKRLCAAHGPFDVLMADSGPNTTCEWCLLDDVGGLSVIRHPEDSEMIPDVSSAGFAEFYSSASPPTSALLPRYCMWALDEWAGLLLIVGVLAPAVRSAIFWRKGKGIWMTELRREGHHAGDGLRQGLNPELLTIGAESLTDRVPHEEVQVIQEKNLDVEDTYQYIINNSIAIPRLSSLELFYDGFSVLSPSWFSS</sequence>
<dbReference type="Proteomes" id="UP000016930">
    <property type="component" value="Unassembled WGS sequence"/>
</dbReference>
<feature type="transmembrane region" description="Helical" evidence="1">
    <location>
        <begin position="374"/>
        <end position="394"/>
    </location>
</feature>
<keyword evidence="3" id="KW-1185">Reference proteome</keyword>
<reference evidence="2 3" key="1">
    <citation type="journal article" date="2012" name="Proc. Natl. Acad. Sci. U.S.A.">
        <title>Comparative genomics of Ceriporiopsis subvermispora and Phanerochaete chrysosporium provide insight into selective ligninolysis.</title>
        <authorList>
            <person name="Fernandez-Fueyo E."/>
            <person name="Ruiz-Duenas F.J."/>
            <person name="Ferreira P."/>
            <person name="Floudas D."/>
            <person name="Hibbett D.S."/>
            <person name="Canessa P."/>
            <person name="Larrondo L.F."/>
            <person name="James T.Y."/>
            <person name="Seelenfreund D."/>
            <person name="Lobos S."/>
            <person name="Polanco R."/>
            <person name="Tello M."/>
            <person name="Honda Y."/>
            <person name="Watanabe T."/>
            <person name="Watanabe T."/>
            <person name="Ryu J.S."/>
            <person name="Kubicek C.P."/>
            <person name="Schmoll M."/>
            <person name="Gaskell J."/>
            <person name="Hammel K.E."/>
            <person name="St John F.J."/>
            <person name="Vanden Wymelenberg A."/>
            <person name="Sabat G."/>
            <person name="Splinter BonDurant S."/>
            <person name="Syed K."/>
            <person name="Yadav J.S."/>
            <person name="Doddapaneni H."/>
            <person name="Subramanian V."/>
            <person name="Lavin J.L."/>
            <person name="Oguiza J.A."/>
            <person name="Perez G."/>
            <person name="Pisabarro A.G."/>
            <person name="Ramirez L."/>
            <person name="Santoyo F."/>
            <person name="Master E."/>
            <person name="Coutinho P.M."/>
            <person name="Henrissat B."/>
            <person name="Lombard V."/>
            <person name="Magnuson J.K."/>
            <person name="Kuees U."/>
            <person name="Hori C."/>
            <person name="Igarashi K."/>
            <person name="Samejima M."/>
            <person name="Held B.W."/>
            <person name="Barry K.W."/>
            <person name="LaButti K.M."/>
            <person name="Lapidus A."/>
            <person name="Lindquist E.A."/>
            <person name="Lucas S.M."/>
            <person name="Riley R."/>
            <person name="Salamov A.A."/>
            <person name="Hoffmeister D."/>
            <person name="Schwenk D."/>
            <person name="Hadar Y."/>
            <person name="Yarden O."/>
            <person name="de Vries R.P."/>
            <person name="Wiebenga A."/>
            <person name="Stenlid J."/>
            <person name="Eastwood D."/>
            <person name="Grigoriev I.V."/>
            <person name="Berka R.M."/>
            <person name="Blanchette R.A."/>
            <person name="Kersten P."/>
            <person name="Martinez A.T."/>
            <person name="Vicuna R."/>
            <person name="Cullen D."/>
        </authorList>
    </citation>
    <scope>NUCLEOTIDE SEQUENCE [LARGE SCALE GENOMIC DNA]</scope>
    <source>
        <strain evidence="2 3">B</strain>
    </source>
</reference>